<dbReference type="Gene3D" id="3.80.10.10">
    <property type="entry name" value="Ribonuclease Inhibitor"/>
    <property type="match status" value="1"/>
</dbReference>
<evidence type="ECO:0000313" key="1">
    <source>
        <dbReference type="EMBL" id="KAJ3565695.1"/>
    </source>
</evidence>
<gene>
    <name evidence="1" type="ORF">NP233_g7469</name>
</gene>
<reference evidence="1" key="1">
    <citation type="submission" date="2022-07" db="EMBL/GenBank/DDBJ databases">
        <title>Genome Sequence of Leucocoprinus birnbaumii.</title>
        <authorList>
            <person name="Buettner E."/>
        </authorList>
    </citation>
    <scope>NUCLEOTIDE SEQUENCE</scope>
    <source>
        <strain evidence="1">VT141</strain>
    </source>
</reference>
<sequence>MSLLSARCTYPPARPTINQDVWLEILRYFRISLTEDKEDEIRAKRATLFSAALSCSAMADPALDELWRSMTSLEAVLGVINEVADGTSRALAFVEESGDNDSICESWDLLLSPPQRTKYLLRIQKNLRRVRYLHFDRWPSDREFGLWQSLAAQTRTPVVCPNLKSLSLDMYDLQDGYLVSARCLFFILSSTLETLTLRYCAKGQKVKAAHLLLRMLRSHETPLLEITYHGYIDGETFRLISEFPSLRSIKIREYLAQEDDLSGFLEIEDFKNLKLKTSLTTIEFNLDSVAAGDDRELGPSLTSLEALYDLTVRGSKYRLECCIFNHGLAFKVVQSLTLISTSSTPPDGAALFTHILQQFPRLHSLGIELAVRRDNDEAQLHQHEFVDITQLHKRSMRRIKLFGVPIHITANFFSDVSSKWAELEELSLEWPTNQKPNIDVKAVLNGFSSNATHLRTLGLPLDMKTLARSPLSIPTSHLRCPLRTLNLTPPWKNPLVGDIPMIARNLMTLFPRLTTVDVDGERSPELWSLQTTLTTMREMMISPPGRPDSLFYALRLVRIENINAHSRICTLRLWLRNH</sequence>
<proteinExistence type="predicted"/>
<name>A0AAD5VUM4_9AGAR</name>
<evidence type="ECO:0000313" key="2">
    <source>
        <dbReference type="Proteomes" id="UP001213000"/>
    </source>
</evidence>
<keyword evidence="2" id="KW-1185">Reference proteome</keyword>
<dbReference type="InterPro" id="IPR032675">
    <property type="entry name" value="LRR_dom_sf"/>
</dbReference>
<comment type="caution">
    <text evidence="1">The sequence shown here is derived from an EMBL/GenBank/DDBJ whole genome shotgun (WGS) entry which is preliminary data.</text>
</comment>
<organism evidence="1 2">
    <name type="scientific">Leucocoprinus birnbaumii</name>
    <dbReference type="NCBI Taxonomy" id="56174"/>
    <lineage>
        <taxon>Eukaryota</taxon>
        <taxon>Fungi</taxon>
        <taxon>Dikarya</taxon>
        <taxon>Basidiomycota</taxon>
        <taxon>Agaricomycotina</taxon>
        <taxon>Agaricomycetes</taxon>
        <taxon>Agaricomycetidae</taxon>
        <taxon>Agaricales</taxon>
        <taxon>Agaricineae</taxon>
        <taxon>Agaricaceae</taxon>
        <taxon>Leucocoprinus</taxon>
    </lineage>
</organism>
<dbReference type="SUPFAM" id="SSF52047">
    <property type="entry name" value="RNI-like"/>
    <property type="match status" value="1"/>
</dbReference>
<dbReference type="Proteomes" id="UP001213000">
    <property type="component" value="Unassembled WGS sequence"/>
</dbReference>
<dbReference type="EMBL" id="JANIEX010000547">
    <property type="protein sequence ID" value="KAJ3565695.1"/>
    <property type="molecule type" value="Genomic_DNA"/>
</dbReference>
<protein>
    <submittedName>
        <fullName evidence="1">Uncharacterized protein</fullName>
    </submittedName>
</protein>
<dbReference type="AlphaFoldDB" id="A0AAD5VUM4"/>
<accession>A0AAD5VUM4</accession>